<keyword evidence="1" id="KW-0472">Membrane</keyword>
<reference evidence="2" key="1">
    <citation type="journal article" date="2020" name="Nature">
        <title>Giant virus diversity and host interactions through global metagenomics.</title>
        <authorList>
            <person name="Schulz F."/>
            <person name="Roux S."/>
            <person name="Paez-Espino D."/>
            <person name="Jungbluth S."/>
            <person name="Walsh D.A."/>
            <person name="Denef V.J."/>
            <person name="McMahon K.D."/>
            <person name="Konstantinidis K.T."/>
            <person name="Eloe-Fadrosh E.A."/>
            <person name="Kyrpides N.C."/>
            <person name="Woyke T."/>
        </authorList>
    </citation>
    <scope>NUCLEOTIDE SEQUENCE</scope>
    <source>
        <strain evidence="2">GVMAG-M-3300009155-2</strain>
    </source>
</reference>
<organism evidence="2">
    <name type="scientific">viral metagenome</name>
    <dbReference type="NCBI Taxonomy" id="1070528"/>
    <lineage>
        <taxon>unclassified sequences</taxon>
        <taxon>metagenomes</taxon>
        <taxon>organismal metagenomes</taxon>
    </lineage>
</organism>
<keyword evidence="1" id="KW-0812">Transmembrane</keyword>
<dbReference type="AlphaFoldDB" id="A0A6C0ER07"/>
<proteinExistence type="predicted"/>
<protein>
    <submittedName>
        <fullName evidence="2">Uncharacterized protein</fullName>
    </submittedName>
</protein>
<dbReference type="EMBL" id="MN738915">
    <property type="protein sequence ID" value="QHT31111.1"/>
    <property type="molecule type" value="Genomic_DNA"/>
</dbReference>
<sequence>MNKETIVKYTLNIFIVTIVILFIIFCITYKPSITEGIDDTLNINTSDSFCKSHTGSSGTLNESCGKLTKSNCVSTTCCVFLNGDKCVAGTQEGPTYNTDDKGRTKDIDYYYYQNKCYGKKCPK</sequence>
<accession>A0A6C0ER07</accession>
<keyword evidence="1" id="KW-1133">Transmembrane helix</keyword>
<evidence type="ECO:0000256" key="1">
    <source>
        <dbReference type="SAM" id="Phobius"/>
    </source>
</evidence>
<name>A0A6C0ER07_9ZZZZ</name>
<evidence type="ECO:0000313" key="2">
    <source>
        <dbReference type="EMBL" id="QHT31111.1"/>
    </source>
</evidence>
<feature type="transmembrane region" description="Helical" evidence="1">
    <location>
        <begin position="6"/>
        <end position="27"/>
    </location>
</feature>